<dbReference type="RefSeq" id="WP_238272866.1">
    <property type="nucleotide sequence ID" value="NZ_BPQG01000071.1"/>
</dbReference>
<dbReference type="Gene3D" id="2.160.10.10">
    <property type="entry name" value="Hexapeptide repeat proteins"/>
    <property type="match status" value="1"/>
</dbReference>
<dbReference type="InterPro" id="IPR001451">
    <property type="entry name" value="Hexapep"/>
</dbReference>
<dbReference type="InterPro" id="IPR011004">
    <property type="entry name" value="Trimer_LpxA-like_sf"/>
</dbReference>
<proteinExistence type="inferred from homology"/>
<keyword evidence="3" id="KW-1185">Reference proteome</keyword>
<dbReference type="InterPro" id="IPR050179">
    <property type="entry name" value="Trans_hexapeptide_repeat"/>
</dbReference>
<accession>A0ABQ4QMJ7</accession>
<gene>
    <name evidence="2" type="primary">vat</name>
    <name evidence="2" type="ORF">AFCDBAGC_4149</name>
</gene>
<protein>
    <submittedName>
        <fullName evidence="2">Virginiamycin A acetyltransferase</fullName>
    </submittedName>
</protein>
<comment type="similarity">
    <text evidence="1">Belongs to the transferase hexapeptide repeat family.</text>
</comment>
<evidence type="ECO:0000313" key="3">
    <source>
        <dbReference type="Proteomes" id="UP001055117"/>
    </source>
</evidence>
<reference evidence="2 3" key="1">
    <citation type="journal article" date="2021" name="Front. Microbiol.">
        <title>Comprehensive Comparative Genomics and Phenotyping of Methylobacterium Species.</title>
        <authorList>
            <person name="Alessa O."/>
            <person name="Ogura Y."/>
            <person name="Fujitani Y."/>
            <person name="Takami H."/>
            <person name="Hayashi T."/>
            <person name="Sahin N."/>
            <person name="Tani A."/>
        </authorList>
    </citation>
    <scope>NUCLEOTIDE SEQUENCE [LARGE SCALE GENOMIC DNA]</scope>
    <source>
        <strain evidence="2 3">DSM 23679</strain>
    </source>
</reference>
<evidence type="ECO:0000313" key="2">
    <source>
        <dbReference type="EMBL" id="GJD46269.1"/>
    </source>
</evidence>
<dbReference type="Proteomes" id="UP001055117">
    <property type="component" value="Unassembled WGS sequence"/>
</dbReference>
<dbReference type="InterPro" id="IPR017694">
    <property type="entry name" value="Phosphonate_tfrase_rpt"/>
</dbReference>
<dbReference type="EMBL" id="BPQG01000071">
    <property type="protein sequence ID" value="GJD46269.1"/>
    <property type="molecule type" value="Genomic_DNA"/>
</dbReference>
<comment type="caution">
    <text evidence="2">The sequence shown here is derived from an EMBL/GenBank/DDBJ whole genome shotgun (WGS) entry which is preliminary data.</text>
</comment>
<organism evidence="2 3">
    <name type="scientific">Methylobacterium cerastii</name>
    <dbReference type="NCBI Taxonomy" id="932741"/>
    <lineage>
        <taxon>Bacteria</taxon>
        <taxon>Pseudomonadati</taxon>
        <taxon>Pseudomonadota</taxon>
        <taxon>Alphaproteobacteria</taxon>
        <taxon>Hyphomicrobiales</taxon>
        <taxon>Methylobacteriaceae</taxon>
        <taxon>Methylobacterium</taxon>
    </lineage>
</organism>
<dbReference type="Pfam" id="PF00132">
    <property type="entry name" value="Hexapep"/>
    <property type="match status" value="1"/>
</dbReference>
<dbReference type="CDD" id="cd03349">
    <property type="entry name" value="LbH_XAT"/>
    <property type="match status" value="1"/>
</dbReference>
<name>A0ABQ4QMJ7_9HYPH</name>
<dbReference type="PANTHER" id="PTHR43300">
    <property type="entry name" value="ACETYLTRANSFERASE"/>
    <property type="match status" value="1"/>
</dbReference>
<dbReference type="PANTHER" id="PTHR43300:SF11">
    <property type="entry name" value="ACETYLTRANSFERASE RV3034C-RELATED"/>
    <property type="match status" value="1"/>
</dbReference>
<dbReference type="SUPFAM" id="SSF51161">
    <property type="entry name" value="Trimeric LpxA-like enzymes"/>
    <property type="match status" value="1"/>
</dbReference>
<dbReference type="NCBIfam" id="TIGR03308">
    <property type="entry name" value="phn_thr-fam"/>
    <property type="match status" value="1"/>
</dbReference>
<evidence type="ECO:0000256" key="1">
    <source>
        <dbReference type="ARBA" id="ARBA00007274"/>
    </source>
</evidence>
<sequence>MASDRLGLEPAVHPTAHLWDCRLGRYTEVGARTRLSDTQLDDYSYIVEDGQANYTIIGKFCSIASHVRINPGNHPMERASQAHFTYRASAYWPGEAADEPAFFARRRALSVTIGHDVWIGHGAVILPGRTIGTGAVVGAGTILTRDVAPYTIVVGNPGRVVRRRFPEAVADRLQALGWWDWDHDRLRRALPDFRALAIEAFLERYEAEAP</sequence>